<evidence type="ECO:0000256" key="1">
    <source>
        <dbReference type="ARBA" id="ARBA00022857"/>
    </source>
</evidence>
<comment type="caution">
    <text evidence="4">The sequence shown here is derived from an EMBL/GenBank/DDBJ whole genome shotgun (WGS) entry which is preliminary data.</text>
</comment>
<dbReference type="SUPFAM" id="SSF50129">
    <property type="entry name" value="GroES-like"/>
    <property type="match status" value="1"/>
</dbReference>
<evidence type="ECO:0000313" key="5">
    <source>
        <dbReference type="Proteomes" id="UP001595791"/>
    </source>
</evidence>
<protein>
    <submittedName>
        <fullName evidence="4">Alcohol dehydrogenase catalytic domain-containing protein</fullName>
    </submittedName>
</protein>
<keyword evidence="2" id="KW-0560">Oxidoreductase</keyword>
<dbReference type="PANTHER" id="PTHR48106:SF13">
    <property type="entry name" value="QUINONE OXIDOREDUCTASE-RELATED"/>
    <property type="match status" value="1"/>
</dbReference>
<sequence length="326" mass="34375">MRAARLHRHGGPEVIVTESIAAPAQHSRVVIDIAYAGINFVDAYQREGRYPGLELPLTLGIEAAGRVAYAPPGSRFSVGDRVACAALGQGCYAEQIALPEGALVAVPEDISLRDAATVLEQGMTADMLLRDVATVTPERPGWALVHAGTSGVGRWLVPQLVARGVPVIALASTAEKRAWLEQSGATALSSNDPQWPALACEAAGHDGLRWIFDSIGAATFDQSLAALAPCGHLILYGAASGPVAPVDPLRLMAKSATLSRPTLPHFLRDPLRLAERAERVFAQLRQSPTLAQVAGVFALEEAAAAHLELASRQRQGKLLLHIGAAQ</sequence>
<dbReference type="InterPro" id="IPR036291">
    <property type="entry name" value="NAD(P)-bd_dom_sf"/>
</dbReference>
<accession>A0ABV8MRC4</accession>
<organism evidence="4 5">
    <name type="scientific">Chitinimonas lacunae</name>
    <dbReference type="NCBI Taxonomy" id="1963018"/>
    <lineage>
        <taxon>Bacteria</taxon>
        <taxon>Pseudomonadati</taxon>
        <taxon>Pseudomonadota</taxon>
        <taxon>Betaproteobacteria</taxon>
        <taxon>Neisseriales</taxon>
        <taxon>Chitinibacteraceae</taxon>
        <taxon>Chitinimonas</taxon>
    </lineage>
</organism>
<dbReference type="Gene3D" id="3.90.180.10">
    <property type="entry name" value="Medium-chain alcohol dehydrogenases, catalytic domain"/>
    <property type="match status" value="1"/>
</dbReference>
<dbReference type="SMART" id="SM00829">
    <property type="entry name" value="PKS_ER"/>
    <property type="match status" value="1"/>
</dbReference>
<dbReference type="SUPFAM" id="SSF51735">
    <property type="entry name" value="NAD(P)-binding Rossmann-fold domains"/>
    <property type="match status" value="1"/>
</dbReference>
<dbReference type="InterPro" id="IPR013154">
    <property type="entry name" value="ADH-like_N"/>
</dbReference>
<keyword evidence="5" id="KW-1185">Reference proteome</keyword>
<evidence type="ECO:0000259" key="3">
    <source>
        <dbReference type="SMART" id="SM00829"/>
    </source>
</evidence>
<feature type="domain" description="Enoyl reductase (ER)" evidence="3">
    <location>
        <begin position="10"/>
        <end position="320"/>
    </location>
</feature>
<dbReference type="Pfam" id="PF08240">
    <property type="entry name" value="ADH_N"/>
    <property type="match status" value="1"/>
</dbReference>
<dbReference type="Pfam" id="PF00107">
    <property type="entry name" value="ADH_zinc_N"/>
    <property type="match status" value="1"/>
</dbReference>
<evidence type="ECO:0000313" key="4">
    <source>
        <dbReference type="EMBL" id="MFC4159445.1"/>
    </source>
</evidence>
<dbReference type="Proteomes" id="UP001595791">
    <property type="component" value="Unassembled WGS sequence"/>
</dbReference>
<dbReference type="Gene3D" id="3.40.50.720">
    <property type="entry name" value="NAD(P)-binding Rossmann-like Domain"/>
    <property type="match status" value="1"/>
</dbReference>
<evidence type="ECO:0000256" key="2">
    <source>
        <dbReference type="ARBA" id="ARBA00023002"/>
    </source>
</evidence>
<dbReference type="EMBL" id="JBHSBU010000001">
    <property type="protein sequence ID" value="MFC4159445.1"/>
    <property type="molecule type" value="Genomic_DNA"/>
</dbReference>
<dbReference type="InterPro" id="IPR013149">
    <property type="entry name" value="ADH-like_C"/>
</dbReference>
<keyword evidence="1" id="KW-0521">NADP</keyword>
<reference evidence="5" key="1">
    <citation type="journal article" date="2019" name="Int. J. Syst. Evol. Microbiol.">
        <title>The Global Catalogue of Microorganisms (GCM) 10K type strain sequencing project: providing services to taxonomists for standard genome sequencing and annotation.</title>
        <authorList>
            <consortium name="The Broad Institute Genomics Platform"/>
            <consortium name="The Broad Institute Genome Sequencing Center for Infectious Disease"/>
            <person name="Wu L."/>
            <person name="Ma J."/>
        </authorList>
    </citation>
    <scope>NUCLEOTIDE SEQUENCE [LARGE SCALE GENOMIC DNA]</scope>
    <source>
        <strain evidence="5">LMG 29894</strain>
    </source>
</reference>
<dbReference type="PANTHER" id="PTHR48106">
    <property type="entry name" value="QUINONE OXIDOREDUCTASE PIG3-RELATED"/>
    <property type="match status" value="1"/>
</dbReference>
<dbReference type="RefSeq" id="WP_378163201.1">
    <property type="nucleotide sequence ID" value="NZ_JBHSBU010000001.1"/>
</dbReference>
<proteinExistence type="predicted"/>
<gene>
    <name evidence="4" type="ORF">ACFOW7_08775</name>
</gene>
<dbReference type="InterPro" id="IPR020843">
    <property type="entry name" value="ER"/>
</dbReference>
<name>A0ABV8MRC4_9NEIS</name>
<dbReference type="InterPro" id="IPR011032">
    <property type="entry name" value="GroES-like_sf"/>
</dbReference>